<sequence length="102" mass="11757">MAKHYMYVLACADQTLYTGYTTDLKRREKAHQSGKGAKYTRPASRRPCYMIYAKAYADKSAAMSAEYAFKHQKRPAKEAYLTQQGIDFNQPLTQQFIFDNTP</sequence>
<organism evidence="3 5">
    <name type="scientific">Aerococcus sanguinicola</name>
    <dbReference type="NCBI Taxonomy" id="119206"/>
    <lineage>
        <taxon>Bacteria</taxon>
        <taxon>Bacillati</taxon>
        <taxon>Bacillota</taxon>
        <taxon>Bacilli</taxon>
        <taxon>Lactobacillales</taxon>
        <taxon>Aerococcaceae</taxon>
        <taxon>Aerococcus</taxon>
    </lineage>
</organism>
<evidence type="ECO:0000313" key="5">
    <source>
        <dbReference type="Proteomes" id="UP000069912"/>
    </source>
</evidence>
<dbReference type="Proteomes" id="UP000234239">
    <property type="component" value="Unassembled WGS sequence"/>
</dbReference>
<dbReference type="Proteomes" id="UP000069912">
    <property type="component" value="Chromosome"/>
</dbReference>
<dbReference type="KEGG" id="asan:AWM72_05235"/>
<evidence type="ECO:0000313" key="6">
    <source>
        <dbReference type="Proteomes" id="UP000234239"/>
    </source>
</evidence>
<evidence type="ECO:0000256" key="1">
    <source>
        <dbReference type="ARBA" id="ARBA00007435"/>
    </source>
</evidence>
<evidence type="ECO:0000313" key="4">
    <source>
        <dbReference type="EMBL" id="PKZ22375.1"/>
    </source>
</evidence>
<name>A0A0X8FBB6_9LACT</name>
<proteinExistence type="inferred from homology"/>
<dbReference type="PANTHER" id="PTHR34477:SF1">
    <property type="entry name" value="UPF0213 PROTEIN YHBQ"/>
    <property type="match status" value="1"/>
</dbReference>
<dbReference type="EMBL" id="CP014160">
    <property type="protein sequence ID" value="AMB94199.1"/>
    <property type="molecule type" value="Genomic_DNA"/>
</dbReference>
<dbReference type="PROSITE" id="PS50164">
    <property type="entry name" value="GIY_YIG"/>
    <property type="match status" value="1"/>
</dbReference>
<gene>
    <name evidence="3" type="ORF">AWM72_05235</name>
    <name evidence="4" type="ORF">CYJ28_04470</name>
</gene>
<dbReference type="EMBL" id="PKGY01000002">
    <property type="protein sequence ID" value="PKZ22375.1"/>
    <property type="molecule type" value="Genomic_DNA"/>
</dbReference>
<dbReference type="OrthoDB" id="9807770at2"/>
<reference evidence="3 5" key="1">
    <citation type="journal article" date="2016" name="Genome Announc.">
        <title>Complete Genome Sequences of Aerococcus christensenii CCUG 28831T, Aerococcus sanguinicola CCUG 43001T, Aerococcus urinae CCUG 36881T, Aerococcus urinaeequi CCUG 28094T, Aerococcus urinaehominis CCUG 42038 BT, and Aerococcus viridans CCUG 4311T.</title>
        <authorList>
            <person name="Carkaci D."/>
            <person name="Dargis R."/>
            <person name="Nielsen X.C."/>
            <person name="Skovgaard O."/>
            <person name="Fuursted K."/>
            <person name="Christensen J.J."/>
        </authorList>
    </citation>
    <scope>NUCLEOTIDE SEQUENCE [LARGE SCALE GENOMIC DNA]</scope>
    <source>
        <strain evidence="3 5">CCUG43001</strain>
    </source>
</reference>
<dbReference type="InterPro" id="IPR000305">
    <property type="entry name" value="GIY-YIG_endonuc"/>
</dbReference>
<dbReference type="InterPro" id="IPR050190">
    <property type="entry name" value="UPF0213_domain"/>
</dbReference>
<evidence type="ECO:0000313" key="3">
    <source>
        <dbReference type="EMBL" id="AMB94199.1"/>
    </source>
</evidence>
<reference evidence="4 6" key="3">
    <citation type="submission" date="2017-12" db="EMBL/GenBank/DDBJ databases">
        <title>Phylogenetic diversity of female urinary microbiome.</title>
        <authorList>
            <person name="Thomas-White K."/>
            <person name="Wolfe A.J."/>
        </authorList>
    </citation>
    <scope>NUCLEOTIDE SEQUENCE [LARGE SCALE GENOMIC DNA]</scope>
    <source>
        <strain evidence="4 6">UMB0139</strain>
    </source>
</reference>
<dbReference type="AlphaFoldDB" id="A0A0X8FBB6"/>
<accession>A0A0X8FBB6</accession>
<dbReference type="InterPro" id="IPR035901">
    <property type="entry name" value="GIY-YIG_endonuc_sf"/>
</dbReference>
<dbReference type="Gene3D" id="3.40.1440.10">
    <property type="entry name" value="GIY-YIG endonuclease"/>
    <property type="match status" value="1"/>
</dbReference>
<keyword evidence="5" id="KW-1185">Reference proteome</keyword>
<protein>
    <submittedName>
        <fullName evidence="4">GIY-YIG nuclease family protein</fullName>
    </submittedName>
</protein>
<comment type="similarity">
    <text evidence="1">Belongs to the UPF0213 family.</text>
</comment>
<dbReference type="PANTHER" id="PTHR34477">
    <property type="entry name" value="UPF0213 PROTEIN YHBQ"/>
    <property type="match status" value="1"/>
</dbReference>
<feature type="domain" description="GIY-YIG" evidence="2">
    <location>
        <begin position="2"/>
        <end position="79"/>
    </location>
</feature>
<dbReference type="RefSeq" id="WP_067974320.1">
    <property type="nucleotide sequence ID" value="NZ_CAJHKM010000001.1"/>
</dbReference>
<dbReference type="Pfam" id="PF01541">
    <property type="entry name" value="GIY-YIG"/>
    <property type="match status" value="1"/>
</dbReference>
<dbReference type="CDD" id="cd10456">
    <property type="entry name" value="GIY-YIG_UPF0213"/>
    <property type="match status" value="1"/>
</dbReference>
<dbReference type="SUPFAM" id="SSF82771">
    <property type="entry name" value="GIY-YIG endonuclease"/>
    <property type="match status" value="1"/>
</dbReference>
<reference evidence="5" key="2">
    <citation type="submission" date="2016-01" db="EMBL/GenBank/DDBJ databases">
        <title>Six Aerococcus type strain genome sequencing and assembly using PacBio and Illumina Hiseq.</title>
        <authorList>
            <person name="Carkaci D."/>
            <person name="Dargis R."/>
            <person name="Nielsen X.C."/>
            <person name="Skovgaard O."/>
            <person name="Fuursted K."/>
            <person name="Christensen J.J."/>
        </authorList>
    </citation>
    <scope>NUCLEOTIDE SEQUENCE [LARGE SCALE GENOMIC DNA]</scope>
    <source>
        <strain evidence="5">CCUG43001</strain>
    </source>
</reference>
<dbReference type="GeneID" id="92903467"/>
<evidence type="ECO:0000259" key="2">
    <source>
        <dbReference type="PROSITE" id="PS50164"/>
    </source>
</evidence>